<keyword evidence="7" id="KW-0030">Aminoacyl-tRNA synthetase</keyword>
<evidence type="ECO:0000256" key="1">
    <source>
        <dbReference type="ARBA" id="ARBA00008226"/>
    </source>
</evidence>
<dbReference type="GeneID" id="41330218"/>
<protein>
    <recommendedName>
        <fullName evidence="2 8">Asparagine--tRNA ligase</fullName>
        <ecNumber evidence="2 8">6.1.1.22</ecNumber>
    </recommendedName>
</protein>
<evidence type="ECO:0000256" key="5">
    <source>
        <dbReference type="ARBA" id="ARBA00022840"/>
    </source>
</evidence>
<dbReference type="NCBIfam" id="TIGR00457">
    <property type="entry name" value="asnS"/>
    <property type="match status" value="1"/>
</dbReference>
<evidence type="ECO:0000313" key="10">
    <source>
        <dbReference type="EMBL" id="QEE16398.1"/>
    </source>
</evidence>
<dbReference type="PANTHER" id="PTHR22594:SF34">
    <property type="entry name" value="ASPARAGINE--TRNA LIGASE, MITOCHONDRIAL-RELATED"/>
    <property type="match status" value="1"/>
</dbReference>
<dbReference type="InterPro" id="IPR012340">
    <property type="entry name" value="NA-bd_OB-fold"/>
</dbReference>
<dbReference type="InterPro" id="IPR004364">
    <property type="entry name" value="Aa-tRNA-synt_II"/>
</dbReference>
<reference evidence="10 11" key="2">
    <citation type="journal article" date="2024" name="Int. J. Syst. Evol. Microbiol.">
        <title>Promethearchaeum syntrophicum gen. nov., sp. nov., an anaerobic, obligately syntrophic archaeon, the first isolate of the lineage 'Asgard' archaea, and proposal of the new archaeal phylum Promethearchaeota phyl. nov. and kingdom Promethearchaeati regn. nov.</title>
        <authorList>
            <person name="Imachi H."/>
            <person name="Nobu M.K."/>
            <person name="Kato S."/>
            <person name="Takaki Y."/>
            <person name="Miyazaki M."/>
            <person name="Miyata M."/>
            <person name="Ogawara M."/>
            <person name="Saito Y."/>
            <person name="Sakai S."/>
            <person name="Tahara Y.O."/>
            <person name="Takano Y."/>
            <person name="Tasumi E."/>
            <person name="Uematsu K."/>
            <person name="Yoshimura T."/>
            <person name="Itoh T."/>
            <person name="Ohkuma M."/>
            <person name="Takai K."/>
        </authorList>
    </citation>
    <scope>NUCLEOTIDE SEQUENCE [LARGE SCALE GENOMIC DNA]</scope>
    <source>
        <strain evidence="10 11">MK-D1</strain>
    </source>
</reference>
<dbReference type="Gene3D" id="2.40.50.140">
    <property type="entry name" value="Nucleic acid-binding proteins"/>
    <property type="match status" value="1"/>
</dbReference>
<evidence type="ECO:0000256" key="2">
    <source>
        <dbReference type="ARBA" id="ARBA00012816"/>
    </source>
</evidence>
<gene>
    <name evidence="10" type="primary">asnS</name>
    <name evidence="10" type="ORF">DSAG12_02228</name>
</gene>
<dbReference type="Proteomes" id="UP000321408">
    <property type="component" value="Chromosome"/>
</dbReference>
<dbReference type="InterPro" id="IPR045864">
    <property type="entry name" value="aa-tRNA-synth_II/BPL/LPL"/>
</dbReference>
<dbReference type="Gene3D" id="3.30.930.10">
    <property type="entry name" value="Bira Bifunctional Protein, Domain 2"/>
    <property type="match status" value="1"/>
</dbReference>
<dbReference type="InterPro" id="IPR006195">
    <property type="entry name" value="aa-tRNA-synth_II"/>
</dbReference>
<keyword evidence="6" id="KW-0648">Protein biosynthesis</keyword>
<name>A0A5B9DB75_9ARCH</name>
<evidence type="ECO:0000256" key="4">
    <source>
        <dbReference type="ARBA" id="ARBA00022741"/>
    </source>
</evidence>
<dbReference type="CDD" id="cd00776">
    <property type="entry name" value="AsxRS_core"/>
    <property type="match status" value="1"/>
</dbReference>
<evidence type="ECO:0000256" key="7">
    <source>
        <dbReference type="ARBA" id="ARBA00023146"/>
    </source>
</evidence>
<dbReference type="RefSeq" id="WP_244626254.1">
    <property type="nucleotide sequence ID" value="NZ_CP042905.2"/>
</dbReference>
<evidence type="ECO:0000259" key="9">
    <source>
        <dbReference type="PROSITE" id="PS50862"/>
    </source>
</evidence>
<dbReference type="SUPFAM" id="SSF50249">
    <property type="entry name" value="Nucleic acid-binding proteins"/>
    <property type="match status" value="1"/>
</dbReference>
<dbReference type="InterPro" id="IPR004522">
    <property type="entry name" value="Asn-tRNA-ligase"/>
</dbReference>
<dbReference type="PROSITE" id="PS50862">
    <property type="entry name" value="AA_TRNA_LIGASE_II"/>
    <property type="match status" value="1"/>
</dbReference>
<dbReference type="Pfam" id="PF01336">
    <property type="entry name" value="tRNA_anti-codon"/>
    <property type="match status" value="1"/>
</dbReference>
<sequence length="436" mass="49965">MKKIESGTKFSSIDEIIKPKFAGKKVKLRGWVHRQRSGKKIAFIVLRDGTDTLQCTAKKSELSEEKYEEFCNIKYESSIIVFGTLQKDDRAPNGYELHVEDFELIHLADTFPITKDQSDAFLLDIRHLWIRSQKLTQTSRVKAKLMEGARNFFKKEGYLEVWPPIITGSSCEGGSTLFQLDYFGKPAFLSQSAQLYLETLIFAHKKVFALTPSFRAEKSRTTRHLAEYWHLEAEAAFLDLNGIMDFEDGLVTAMIHKVARDEKKSLIALGRNPKDLLAIKAPFERIKYDEAVDIINSKGVKIEWGEDFGTGHERALTKDLKSPIHVTHFPREIKAFYMKTIDGKTAECNDLLAPEGFGEIIGSSQREEDIKIITENLLRDGSDIADYEWYLDLRRFGSVQHSGFGLGIERVMRWICNLEHIRDTIAYPRVMNRNTP</sequence>
<accession>A0A5B9DB75</accession>
<feature type="domain" description="Aminoacyl-transfer RNA synthetases class-II family profile" evidence="9">
    <location>
        <begin position="140"/>
        <end position="436"/>
    </location>
</feature>
<dbReference type="GO" id="GO:0006421">
    <property type="term" value="P:asparaginyl-tRNA aminoacylation"/>
    <property type="evidence" value="ECO:0007669"/>
    <property type="project" value="UniProtKB-UniRule"/>
</dbReference>
<dbReference type="GO" id="GO:0004816">
    <property type="term" value="F:asparagine-tRNA ligase activity"/>
    <property type="evidence" value="ECO:0007669"/>
    <property type="project" value="UniProtKB-UniRule"/>
</dbReference>
<comment type="similarity">
    <text evidence="1">Belongs to the class-II aminoacyl-tRNA synthetase family.</text>
</comment>
<dbReference type="GO" id="GO:0003676">
    <property type="term" value="F:nucleic acid binding"/>
    <property type="evidence" value="ECO:0007669"/>
    <property type="project" value="InterPro"/>
</dbReference>
<dbReference type="AlphaFoldDB" id="A0A5B9DB75"/>
<dbReference type="InterPro" id="IPR002312">
    <property type="entry name" value="Asp/Asn-tRNA-synth_IIb"/>
</dbReference>
<dbReference type="PANTHER" id="PTHR22594">
    <property type="entry name" value="ASPARTYL/LYSYL-TRNA SYNTHETASE"/>
    <property type="match status" value="1"/>
</dbReference>
<evidence type="ECO:0000256" key="6">
    <source>
        <dbReference type="ARBA" id="ARBA00022917"/>
    </source>
</evidence>
<dbReference type="InterPro" id="IPR004365">
    <property type="entry name" value="NA-bd_OB_tRNA"/>
</dbReference>
<dbReference type="SUPFAM" id="SSF55681">
    <property type="entry name" value="Class II aaRS and biotin synthetases"/>
    <property type="match status" value="1"/>
</dbReference>
<dbReference type="GO" id="GO:0005524">
    <property type="term" value="F:ATP binding"/>
    <property type="evidence" value="ECO:0007669"/>
    <property type="project" value="UniProtKB-KW"/>
</dbReference>
<dbReference type="EMBL" id="CP042905">
    <property type="protein sequence ID" value="QEE16398.1"/>
    <property type="molecule type" value="Genomic_DNA"/>
</dbReference>
<keyword evidence="5" id="KW-0067">ATP-binding</keyword>
<reference evidence="10 11" key="1">
    <citation type="journal article" date="2020" name="Nature">
        <title>Isolation of an archaeon at the prokaryote-eukaryote interface.</title>
        <authorList>
            <person name="Imachi H."/>
            <person name="Nobu M.K."/>
            <person name="Nakahara N."/>
            <person name="Morono Y."/>
            <person name="Ogawara M."/>
            <person name="Takaki Y."/>
            <person name="Takano Y."/>
            <person name="Uematsu K."/>
            <person name="Ikuta T."/>
            <person name="Ito M."/>
            <person name="Matsui Y."/>
            <person name="Miyazaki M."/>
            <person name="Murata K."/>
            <person name="Saito Y."/>
            <person name="Sakai S."/>
            <person name="Song C."/>
            <person name="Tasumi E."/>
            <person name="Yamanaka Y."/>
            <person name="Yamaguchi T."/>
            <person name="Kamagata Y."/>
            <person name="Tamaki H."/>
            <person name="Takai K."/>
        </authorList>
    </citation>
    <scope>NUCLEOTIDE SEQUENCE [LARGE SCALE GENOMIC DNA]</scope>
    <source>
        <strain evidence="10 11">MK-D1</strain>
    </source>
</reference>
<organism evidence="10 11">
    <name type="scientific">Promethearchaeum syntrophicum</name>
    <dbReference type="NCBI Taxonomy" id="2594042"/>
    <lineage>
        <taxon>Archaea</taxon>
        <taxon>Promethearchaeati</taxon>
        <taxon>Promethearchaeota</taxon>
        <taxon>Promethearchaeia</taxon>
        <taxon>Promethearchaeales</taxon>
        <taxon>Promethearchaeaceae</taxon>
        <taxon>Promethearchaeum</taxon>
    </lineage>
</organism>
<dbReference type="PRINTS" id="PR01042">
    <property type="entry name" value="TRNASYNTHASP"/>
</dbReference>
<evidence type="ECO:0000256" key="3">
    <source>
        <dbReference type="ARBA" id="ARBA00022598"/>
    </source>
</evidence>
<dbReference type="Pfam" id="PF00152">
    <property type="entry name" value="tRNA-synt_2"/>
    <property type="match status" value="1"/>
</dbReference>
<dbReference type="NCBIfam" id="NF003037">
    <property type="entry name" value="PRK03932.1"/>
    <property type="match status" value="1"/>
</dbReference>
<evidence type="ECO:0000313" key="11">
    <source>
        <dbReference type="Proteomes" id="UP000321408"/>
    </source>
</evidence>
<dbReference type="EC" id="6.1.1.22" evidence="2 8"/>
<proteinExistence type="inferred from homology"/>
<keyword evidence="3 10" id="KW-0436">Ligase</keyword>
<keyword evidence="11" id="KW-1185">Reference proteome</keyword>
<dbReference type="KEGG" id="psyt:DSAG12_02228"/>
<keyword evidence="4" id="KW-0547">Nucleotide-binding</keyword>
<evidence type="ECO:0000256" key="8">
    <source>
        <dbReference type="NCBIfam" id="TIGR00457"/>
    </source>
</evidence>